<keyword evidence="2" id="KW-1185">Reference proteome</keyword>
<proteinExistence type="predicted"/>
<reference evidence="1 2" key="1">
    <citation type="submission" date="2015-09" db="EMBL/GenBank/DDBJ databases">
        <title>Draft genome of the parasitic nematode Teladorsagia circumcincta isolate WARC Sus (inbred).</title>
        <authorList>
            <person name="Mitreva M."/>
        </authorList>
    </citation>
    <scope>NUCLEOTIDE SEQUENCE [LARGE SCALE GENOMIC DNA]</scope>
    <source>
        <strain evidence="1 2">S</strain>
    </source>
</reference>
<evidence type="ECO:0000313" key="2">
    <source>
        <dbReference type="Proteomes" id="UP000230423"/>
    </source>
</evidence>
<evidence type="ECO:0000313" key="1">
    <source>
        <dbReference type="EMBL" id="PIO71493.1"/>
    </source>
</evidence>
<gene>
    <name evidence="1" type="ORF">TELCIR_06609</name>
</gene>
<dbReference type="AlphaFoldDB" id="A0A2G9UMV6"/>
<sequence>MAAAATAVQTVRPTTRALVSAPGPAGINSLGVSTSAVGTSTIPSSAYDCLDIACLCGFFGGTGGTTCTLPNGQTLTKAIRKEYRVMTDDERQKYDQSLFI</sequence>
<name>A0A2G9UMV6_TELCI</name>
<dbReference type="EMBL" id="KZ345931">
    <property type="protein sequence ID" value="PIO71493.1"/>
    <property type="molecule type" value="Genomic_DNA"/>
</dbReference>
<protein>
    <submittedName>
        <fullName evidence="1">Uncharacterized protein</fullName>
    </submittedName>
</protein>
<accession>A0A2G9UMV6</accession>
<organism evidence="1 2">
    <name type="scientific">Teladorsagia circumcincta</name>
    <name type="common">Brown stomach worm</name>
    <name type="synonym">Ostertagia circumcincta</name>
    <dbReference type="NCBI Taxonomy" id="45464"/>
    <lineage>
        <taxon>Eukaryota</taxon>
        <taxon>Metazoa</taxon>
        <taxon>Ecdysozoa</taxon>
        <taxon>Nematoda</taxon>
        <taxon>Chromadorea</taxon>
        <taxon>Rhabditida</taxon>
        <taxon>Rhabditina</taxon>
        <taxon>Rhabditomorpha</taxon>
        <taxon>Strongyloidea</taxon>
        <taxon>Trichostrongylidae</taxon>
        <taxon>Teladorsagia</taxon>
    </lineage>
</organism>
<dbReference type="OrthoDB" id="6132182at2759"/>
<dbReference type="Proteomes" id="UP000230423">
    <property type="component" value="Unassembled WGS sequence"/>
</dbReference>